<proteinExistence type="predicted"/>
<name>A0A6L9Q9V3_9ACTN</name>
<dbReference type="EMBL" id="JAAGLI010000116">
    <property type="protein sequence ID" value="NEA21828.1"/>
    <property type="molecule type" value="Genomic_DNA"/>
</dbReference>
<evidence type="ECO:0000313" key="1">
    <source>
        <dbReference type="EMBL" id="NEA21828.1"/>
    </source>
</evidence>
<organism evidence="1 2">
    <name type="scientific">Actinomadura bangladeshensis</name>
    <dbReference type="NCBI Taxonomy" id="453573"/>
    <lineage>
        <taxon>Bacteria</taxon>
        <taxon>Bacillati</taxon>
        <taxon>Actinomycetota</taxon>
        <taxon>Actinomycetes</taxon>
        <taxon>Streptosporangiales</taxon>
        <taxon>Thermomonosporaceae</taxon>
        <taxon>Actinomadura</taxon>
    </lineage>
</organism>
<evidence type="ECO:0000313" key="2">
    <source>
        <dbReference type="Proteomes" id="UP000475532"/>
    </source>
</evidence>
<dbReference type="Proteomes" id="UP000475532">
    <property type="component" value="Unassembled WGS sequence"/>
</dbReference>
<gene>
    <name evidence="1" type="ORF">G3I70_04850</name>
</gene>
<accession>A0A6L9Q9V3</accession>
<dbReference type="AlphaFoldDB" id="A0A6L9Q9V3"/>
<sequence length="52" mass="5402">MLQFVGEWHGEALRGGALLEQLIITVADSSTALSQRLARTALGPAPAWGAVA</sequence>
<protein>
    <submittedName>
        <fullName evidence="1">Uncharacterized protein</fullName>
    </submittedName>
</protein>
<reference evidence="1 2" key="1">
    <citation type="submission" date="2020-01" db="EMBL/GenBank/DDBJ databases">
        <title>Insect and environment-associated Actinomycetes.</title>
        <authorList>
            <person name="Currrie C."/>
            <person name="Chevrette M."/>
            <person name="Carlson C."/>
            <person name="Stubbendieck R."/>
            <person name="Wendt-Pienkowski E."/>
        </authorList>
    </citation>
    <scope>NUCLEOTIDE SEQUENCE [LARGE SCALE GENOMIC DNA]</scope>
    <source>
        <strain evidence="1 2">SID10258</strain>
    </source>
</reference>
<dbReference type="RefSeq" id="WP_163053436.1">
    <property type="nucleotide sequence ID" value="NZ_JAAGLI010000116.1"/>
</dbReference>
<comment type="caution">
    <text evidence="1">The sequence shown here is derived from an EMBL/GenBank/DDBJ whole genome shotgun (WGS) entry which is preliminary data.</text>
</comment>